<evidence type="ECO:0000256" key="7">
    <source>
        <dbReference type="PIRSR" id="PIRSR037913-3"/>
    </source>
</evidence>
<evidence type="ECO:0000259" key="9">
    <source>
        <dbReference type="Pfam" id="PF00850"/>
    </source>
</evidence>
<dbReference type="PANTHER" id="PTHR10625:SF29">
    <property type="entry name" value="HISTONE DEACETYLASE 1"/>
    <property type="match status" value="1"/>
</dbReference>
<evidence type="ECO:0000256" key="4">
    <source>
        <dbReference type="ARBA" id="ARBA00022801"/>
    </source>
</evidence>
<feature type="domain" description="Histone deacetylase" evidence="9">
    <location>
        <begin position="7"/>
        <end position="156"/>
    </location>
</feature>
<evidence type="ECO:0000256" key="3">
    <source>
        <dbReference type="ARBA" id="ARBA00022491"/>
    </source>
</evidence>
<feature type="binding site" evidence="7">
    <location>
        <position position="16"/>
    </location>
    <ligand>
        <name>a divalent metal cation</name>
        <dbReference type="ChEBI" id="CHEBI:60240"/>
    </ligand>
</feature>
<keyword evidence="5" id="KW-0156">Chromatin regulator</keyword>
<evidence type="ECO:0000256" key="6">
    <source>
        <dbReference type="ARBA" id="ARBA00048287"/>
    </source>
</evidence>
<reference evidence="11" key="1">
    <citation type="submission" date="2022-11" db="UniProtKB">
        <authorList>
            <consortium name="WormBaseParasite"/>
        </authorList>
    </citation>
    <scope>IDENTIFICATION</scope>
</reference>
<dbReference type="AlphaFoldDB" id="A0A914YY49"/>
<dbReference type="GO" id="GO:0046872">
    <property type="term" value="F:metal ion binding"/>
    <property type="evidence" value="ECO:0007669"/>
    <property type="project" value="UniProtKB-KW"/>
</dbReference>
<feature type="region of interest" description="Disordered" evidence="8">
    <location>
        <begin position="241"/>
        <end position="303"/>
    </location>
</feature>
<dbReference type="WBParaSite" id="PSU_v2.g5427.t1">
    <property type="protein sequence ID" value="PSU_v2.g5427.t1"/>
    <property type="gene ID" value="PSU_v2.g5427"/>
</dbReference>
<dbReference type="PANTHER" id="PTHR10625">
    <property type="entry name" value="HISTONE DEACETYLASE HDAC1-RELATED"/>
    <property type="match status" value="1"/>
</dbReference>
<dbReference type="InterPro" id="IPR023696">
    <property type="entry name" value="Ureohydrolase_dom_sf"/>
</dbReference>
<dbReference type="InterPro" id="IPR003084">
    <property type="entry name" value="HDAC_I/II"/>
</dbReference>
<dbReference type="PRINTS" id="PR01270">
    <property type="entry name" value="HDASUPER"/>
</dbReference>
<keyword evidence="7" id="KW-0479">Metal-binding</keyword>
<dbReference type="GO" id="GO:0016581">
    <property type="term" value="C:NuRD complex"/>
    <property type="evidence" value="ECO:0007669"/>
    <property type="project" value="TreeGrafter"/>
</dbReference>
<evidence type="ECO:0000256" key="2">
    <source>
        <dbReference type="ARBA" id="ARBA00012111"/>
    </source>
</evidence>
<comment type="catalytic activity">
    <reaction evidence="6">
        <text>N(6)-acetyl-L-lysyl-[histone] + H2O = L-lysyl-[histone] + acetate</text>
        <dbReference type="Rhea" id="RHEA:58196"/>
        <dbReference type="Rhea" id="RHEA-COMP:9845"/>
        <dbReference type="Rhea" id="RHEA-COMP:11338"/>
        <dbReference type="ChEBI" id="CHEBI:15377"/>
        <dbReference type="ChEBI" id="CHEBI:29969"/>
        <dbReference type="ChEBI" id="CHEBI:30089"/>
        <dbReference type="ChEBI" id="CHEBI:61930"/>
        <dbReference type="EC" id="3.5.1.98"/>
    </reaction>
</comment>
<comment type="similarity">
    <text evidence="1">Belongs to the histone deacetylase family. HD type 1 subfamily.</text>
</comment>
<protein>
    <recommendedName>
        <fullName evidence="2">histone deacetylase</fullName>
        <ecNumber evidence="2">3.5.1.98</ecNumber>
    </recommendedName>
</protein>
<dbReference type="Proteomes" id="UP000887577">
    <property type="component" value="Unplaced"/>
</dbReference>
<organism evidence="10 11">
    <name type="scientific">Panagrolaimus superbus</name>
    <dbReference type="NCBI Taxonomy" id="310955"/>
    <lineage>
        <taxon>Eukaryota</taxon>
        <taxon>Metazoa</taxon>
        <taxon>Ecdysozoa</taxon>
        <taxon>Nematoda</taxon>
        <taxon>Chromadorea</taxon>
        <taxon>Rhabditida</taxon>
        <taxon>Tylenchina</taxon>
        <taxon>Panagrolaimomorpha</taxon>
        <taxon>Panagrolaimoidea</taxon>
        <taxon>Panagrolaimidae</taxon>
        <taxon>Panagrolaimus</taxon>
    </lineage>
</organism>
<name>A0A914YY49_9BILA</name>
<feature type="binding site" evidence="7">
    <location>
        <position position="102"/>
    </location>
    <ligand>
        <name>a divalent metal cation</name>
        <dbReference type="ChEBI" id="CHEBI:60240"/>
    </ligand>
</feature>
<dbReference type="InterPro" id="IPR037138">
    <property type="entry name" value="His_deacetylse_dom_sf"/>
</dbReference>
<keyword evidence="3" id="KW-0678">Repressor</keyword>
<evidence type="ECO:0000256" key="5">
    <source>
        <dbReference type="ARBA" id="ARBA00022853"/>
    </source>
</evidence>
<proteinExistence type="inferred from homology"/>
<dbReference type="InterPro" id="IPR023801">
    <property type="entry name" value="His_deacetylse_dom"/>
</dbReference>
<feature type="binding site" evidence="7">
    <location>
        <position position="14"/>
    </location>
    <ligand>
        <name>a divalent metal cation</name>
        <dbReference type="ChEBI" id="CHEBI:60240"/>
    </ligand>
</feature>
<evidence type="ECO:0000256" key="1">
    <source>
        <dbReference type="ARBA" id="ARBA00006457"/>
    </source>
</evidence>
<evidence type="ECO:0000313" key="10">
    <source>
        <dbReference type="Proteomes" id="UP000887577"/>
    </source>
</evidence>
<feature type="compositionally biased region" description="Basic and acidic residues" evidence="8">
    <location>
        <begin position="294"/>
        <end position="303"/>
    </location>
</feature>
<dbReference type="Gene3D" id="3.40.800.20">
    <property type="entry name" value="Histone deacetylase domain"/>
    <property type="match status" value="1"/>
</dbReference>
<dbReference type="SUPFAM" id="SSF52768">
    <property type="entry name" value="Arginase/deacetylase"/>
    <property type="match status" value="1"/>
</dbReference>
<dbReference type="PIRSF" id="PIRSF037913">
    <property type="entry name" value="His_deacetylse_1"/>
    <property type="match status" value="1"/>
</dbReference>
<keyword evidence="10" id="KW-1185">Reference proteome</keyword>
<dbReference type="Pfam" id="PF00850">
    <property type="entry name" value="Hist_deacetyl"/>
    <property type="match status" value="1"/>
</dbReference>
<sequence length="303" mass="34191">MKDVYFRVLYVDIDVHHGDGVEEAFYTTDRVMTVSFHKHGDFFPGTGDICDVGVSRGKYYAVNVPLRDGITDESYKSIFEPVMTKVMETFEPSAVVLQCGADSLNGDRLGNFNLTLNGHGNCVTFFRKYNDLKLMLLGGGGYTARNVARCWTYETALALNVEVSNRLPYNDFFQYYSPSFTLHIESSNIPNENPKDMLENIQNTVFENLRNVPACPSVQMHPVPADILNVEEMEQCRLDAANPDERLGDSITDKTIEHSAELFDNEKEGGDIRNEESFKPAKRSAESTEETETDANKKMKTEE</sequence>
<evidence type="ECO:0000256" key="8">
    <source>
        <dbReference type="SAM" id="MobiDB-lite"/>
    </source>
</evidence>
<dbReference type="GO" id="GO:0031507">
    <property type="term" value="P:heterochromatin formation"/>
    <property type="evidence" value="ECO:0007669"/>
    <property type="project" value="TreeGrafter"/>
</dbReference>
<dbReference type="PRINTS" id="PR01271">
    <property type="entry name" value="HISDACETLASE"/>
</dbReference>
<keyword evidence="4" id="KW-0378">Hydrolase</keyword>
<dbReference type="InterPro" id="IPR000286">
    <property type="entry name" value="HDACs"/>
</dbReference>
<accession>A0A914YY49</accession>
<feature type="compositionally biased region" description="Basic and acidic residues" evidence="8">
    <location>
        <begin position="243"/>
        <end position="286"/>
    </location>
</feature>
<dbReference type="EC" id="3.5.1.98" evidence="2"/>
<evidence type="ECO:0000313" key="11">
    <source>
        <dbReference type="WBParaSite" id="PSU_v2.g5427.t1"/>
    </source>
</evidence>
<dbReference type="GO" id="GO:0141221">
    <property type="term" value="F:histone deacetylase activity, hydrolytic mechanism"/>
    <property type="evidence" value="ECO:0007669"/>
    <property type="project" value="UniProtKB-EC"/>
</dbReference>